<name>A0A9R0DZ59_SPOFR</name>
<comment type="similarity">
    <text evidence="1">Belongs to the peptidase S28 family.</text>
</comment>
<dbReference type="GeneID" id="118276963"/>
<dbReference type="PANTHER" id="PTHR11010:SF5">
    <property type="entry name" value="RE36938P-RELATED"/>
    <property type="match status" value="1"/>
</dbReference>
<protein>
    <submittedName>
        <fullName evidence="8">LOW QUALITY PROTEIN: putative serine protease K12H4.7</fullName>
    </submittedName>
</protein>
<dbReference type="SUPFAM" id="SSF53474">
    <property type="entry name" value="alpha/beta-Hydrolases"/>
    <property type="match status" value="1"/>
</dbReference>
<proteinExistence type="inferred from homology"/>
<keyword evidence="4" id="KW-0378">Hydrolase</keyword>
<reference evidence="8" key="1">
    <citation type="submission" date="2025-08" db="UniProtKB">
        <authorList>
            <consortium name="RefSeq"/>
        </authorList>
    </citation>
    <scope>IDENTIFICATION</scope>
    <source>
        <tissue evidence="8">Whole larval tissue</tissue>
    </source>
</reference>
<dbReference type="InterPro" id="IPR029058">
    <property type="entry name" value="AB_hydrolase_fold"/>
</dbReference>
<evidence type="ECO:0000256" key="5">
    <source>
        <dbReference type="ARBA" id="ARBA00023180"/>
    </source>
</evidence>
<feature type="region of interest" description="Disordered" evidence="6">
    <location>
        <begin position="472"/>
        <end position="493"/>
    </location>
</feature>
<dbReference type="InterPro" id="IPR008758">
    <property type="entry name" value="Peptidase_S28"/>
</dbReference>
<accession>A0A9R0DZ59</accession>
<dbReference type="GO" id="GO:0070008">
    <property type="term" value="F:serine-type exopeptidase activity"/>
    <property type="evidence" value="ECO:0007669"/>
    <property type="project" value="InterPro"/>
</dbReference>
<dbReference type="InterPro" id="IPR042269">
    <property type="entry name" value="Ser_carbopepase_S28_SKS"/>
</dbReference>
<dbReference type="Gene3D" id="1.20.120.980">
    <property type="entry name" value="Serine carboxypeptidase S28, SKS domain"/>
    <property type="match status" value="1"/>
</dbReference>
<dbReference type="OrthoDB" id="1735038at2759"/>
<evidence type="ECO:0000256" key="1">
    <source>
        <dbReference type="ARBA" id="ARBA00011079"/>
    </source>
</evidence>
<sequence length="515" mass="56243">MWLLLLLVSPCLAQLQLHREPPIPDGVPKSSRMPTEGRVQVRLNHFMAYDTRTFAMKYYYNNEFANVENPNIVIFVGGEWPISPGLVQTGLAYDMAQEMGAGLFYTEHRYYGQTHPLPDSSLENLSFLNIDQALGDLAQFIQHVKSDAFEDGHYRNASVALVGCSYAGTMATWMRMAYPHLVSAAFSDSGPLAGSGGIPEYLEAVATALAEQGGQQCVNAIAAGVQGVMDLLATPAGAAQVSELFKTCAPINAASPLDVATFFSSSIINYFALLVQYATGDQIPDACNELLSSPEPDAVRRLAALVTGDNCVESRYTEMIARYRNTNLGTPDSTMRLWIHQTCVEYGWYQTTKGSNHPFLSTLPLEFYHQLCKDVFSSDFDEERLRAGIDRTNIFFGGWSHMPDRVVSVAGGHDPWSPMGPNETHAHHNSPVYVIPDISHCRVIVPSPLDSAELVRVRRAVMDHMYEFTTGVAPVTEPPAPTTEPTTEATTEVPGSATGVAASSLILLLTILALV</sequence>
<gene>
    <name evidence="8" type="primary">LOC118276963</name>
</gene>
<dbReference type="Proteomes" id="UP000829999">
    <property type="component" value="Chromosome 17"/>
</dbReference>
<keyword evidence="7" id="KW-1185">Reference proteome</keyword>
<keyword evidence="2 8" id="KW-0645">Protease</keyword>
<keyword evidence="3" id="KW-0732">Signal</keyword>
<dbReference type="RefSeq" id="XP_050555969.1">
    <property type="nucleotide sequence ID" value="XM_050700012.1"/>
</dbReference>
<dbReference type="GO" id="GO:0008239">
    <property type="term" value="F:dipeptidyl-peptidase activity"/>
    <property type="evidence" value="ECO:0007669"/>
    <property type="project" value="TreeGrafter"/>
</dbReference>
<evidence type="ECO:0000256" key="4">
    <source>
        <dbReference type="ARBA" id="ARBA00022801"/>
    </source>
</evidence>
<dbReference type="Pfam" id="PF05577">
    <property type="entry name" value="Peptidase_S28"/>
    <property type="match status" value="1"/>
</dbReference>
<evidence type="ECO:0000313" key="7">
    <source>
        <dbReference type="Proteomes" id="UP000829999"/>
    </source>
</evidence>
<feature type="compositionally biased region" description="Low complexity" evidence="6">
    <location>
        <begin position="483"/>
        <end position="493"/>
    </location>
</feature>
<keyword evidence="5" id="KW-0325">Glycoprotein</keyword>
<dbReference type="GO" id="GO:0006508">
    <property type="term" value="P:proteolysis"/>
    <property type="evidence" value="ECO:0007669"/>
    <property type="project" value="UniProtKB-KW"/>
</dbReference>
<evidence type="ECO:0000313" key="8">
    <source>
        <dbReference type="RefSeq" id="XP_050555969.1"/>
    </source>
</evidence>
<dbReference type="PANTHER" id="PTHR11010">
    <property type="entry name" value="PROTEASE S28 PRO-X CARBOXYPEPTIDASE-RELATED"/>
    <property type="match status" value="1"/>
</dbReference>
<evidence type="ECO:0000256" key="6">
    <source>
        <dbReference type="SAM" id="MobiDB-lite"/>
    </source>
</evidence>
<dbReference type="AlphaFoldDB" id="A0A9R0DZ59"/>
<dbReference type="Gene3D" id="3.40.50.1820">
    <property type="entry name" value="alpha/beta hydrolase"/>
    <property type="match status" value="1"/>
</dbReference>
<evidence type="ECO:0000256" key="3">
    <source>
        <dbReference type="ARBA" id="ARBA00022729"/>
    </source>
</evidence>
<evidence type="ECO:0000256" key="2">
    <source>
        <dbReference type="ARBA" id="ARBA00022670"/>
    </source>
</evidence>
<organism evidence="7 8">
    <name type="scientific">Spodoptera frugiperda</name>
    <name type="common">Fall armyworm</name>
    <dbReference type="NCBI Taxonomy" id="7108"/>
    <lineage>
        <taxon>Eukaryota</taxon>
        <taxon>Metazoa</taxon>
        <taxon>Ecdysozoa</taxon>
        <taxon>Arthropoda</taxon>
        <taxon>Hexapoda</taxon>
        <taxon>Insecta</taxon>
        <taxon>Pterygota</taxon>
        <taxon>Neoptera</taxon>
        <taxon>Endopterygota</taxon>
        <taxon>Lepidoptera</taxon>
        <taxon>Glossata</taxon>
        <taxon>Ditrysia</taxon>
        <taxon>Noctuoidea</taxon>
        <taxon>Noctuidae</taxon>
        <taxon>Amphipyrinae</taxon>
        <taxon>Spodoptera</taxon>
    </lineage>
</organism>